<feature type="region of interest" description="Disordered" evidence="1">
    <location>
        <begin position="193"/>
        <end position="221"/>
    </location>
</feature>
<protein>
    <recommendedName>
        <fullName evidence="2">MADF domain-containing protein</fullName>
    </recommendedName>
</protein>
<proteinExistence type="predicted"/>
<dbReference type="PROSITE" id="PS51029">
    <property type="entry name" value="MADF"/>
    <property type="match status" value="1"/>
</dbReference>
<dbReference type="Proteomes" id="UP000494206">
    <property type="component" value="Unassembled WGS sequence"/>
</dbReference>
<comment type="caution">
    <text evidence="3">The sequence shown here is derived from an EMBL/GenBank/DDBJ whole genome shotgun (WGS) entry which is preliminary data.</text>
</comment>
<evidence type="ECO:0000259" key="2">
    <source>
        <dbReference type="PROSITE" id="PS51029"/>
    </source>
</evidence>
<sequence length="332" mass="38458">MTDAATMEDFLVSFYEHLKYVADFVELPTNLAQQQQIPTKIQQGEREILGLLDRFAGEQKRRMGRPAKIPPFSNYIEYKPADLEYFISLVEGDELLYDACDSNVYLNEHRSKRFDQIERKCSHFLAMRKGKNAQKLWQTLYLDFEKEYKRKCRENDNDYQFKYYKEMEFLAHHFENPVKRQILANLVIPTTQNEVKSDEQDDGQSASKRVKLETSEQGEASAEKDDWFLKVLETVTKSSENHETSPPPPSLAHKNSTTTTTSTTTADTIRYETPTTTTTPNLSQKHSDIISCVTGYLDNVPTDQLMLAKVRLFQFLESEKEKLKTDEPTSSQ</sequence>
<dbReference type="Pfam" id="PF10545">
    <property type="entry name" value="MADF_DNA_bdg"/>
    <property type="match status" value="1"/>
</dbReference>
<evidence type="ECO:0000256" key="1">
    <source>
        <dbReference type="SAM" id="MobiDB-lite"/>
    </source>
</evidence>
<dbReference type="OrthoDB" id="5855436at2759"/>
<evidence type="ECO:0000313" key="3">
    <source>
        <dbReference type="EMBL" id="CAB3411266.1"/>
    </source>
</evidence>
<dbReference type="InterPro" id="IPR006578">
    <property type="entry name" value="MADF-dom"/>
</dbReference>
<feature type="domain" description="MADF" evidence="2">
    <location>
        <begin position="85"/>
        <end position="175"/>
    </location>
</feature>
<keyword evidence="4" id="KW-1185">Reference proteome</keyword>
<gene>
    <name evidence="3" type="ORF">CBOVIS_LOCUS12676</name>
</gene>
<name>A0A8S1FE20_9PELO</name>
<evidence type="ECO:0000313" key="4">
    <source>
        <dbReference type="Proteomes" id="UP000494206"/>
    </source>
</evidence>
<dbReference type="EMBL" id="CADEPM010000013">
    <property type="protein sequence ID" value="CAB3411266.1"/>
    <property type="molecule type" value="Genomic_DNA"/>
</dbReference>
<organism evidence="3 4">
    <name type="scientific">Caenorhabditis bovis</name>
    <dbReference type="NCBI Taxonomy" id="2654633"/>
    <lineage>
        <taxon>Eukaryota</taxon>
        <taxon>Metazoa</taxon>
        <taxon>Ecdysozoa</taxon>
        <taxon>Nematoda</taxon>
        <taxon>Chromadorea</taxon>
        <taxon>Rhabditida</taxon>
        <taxon>Rhabditina</taxon>
        <taxon>Rhabditomorpha</taxon>
        <taxon>Rhabditoidea</taxon>
        <taxon>Rhabditidae</taxon>
        <taxon>Peloderinae</taxon>
        <taxon>Caenorhabditis</taxon>
    </lineage>
</organism>
<reference evidence="3 4" key="1">
    <citation type="submission" date="2020-04" db="EMBL/GenBank/DDBJ databases">
        <authorList>
            <person name="Laetsch R D."/>
            <person name="Stevens L."/>
            <person name="Kumar S."/>
            <person name="Blaxter L. M."/>
        </authorList>
    </citation>
    <scope>NUCLEOTIDE SEQUENCE [LARGE SCALE GENOMIC DNA]</scope>
</reference>
<feature type="compositionally biased region" description="Low complexity" evidence="1">
    <location>
        <begin position="256"/>
        <end position="265"/>
    </location>
</feature>
<feature type="region of interest" description="Disordered" evidence="1">
    <location>
        <begin position="238"/>
        <end position="283"/>
    </location>
</feature>
<accession>A0A8S1FE20</accession>
<dbReference type="AlphaFoldDB" id="A0A8S1FE20"/>